<feature type="binding site" evidence="4">
    <location>
        <position position="10"/>
    </location>
    <ligand>
        <name>a divalent metal cation</name>
        <dbReference type="ChEBI" id="CHEBI:60240"/>
        <label>1</label>
    </ligand>
</feature>
<evidence type="ECO:0000313" key="6">
    <source>
        <dbReference type="Proteomes" id="UP000199409"/>
    </source>
</evidence>
<keyword evidence="6" id="KW-1185">Reference proteome</keyword>
<name>A0A1H3VJ09_9BACT</name>
<dbReference type="EMBL" id="FNQN01000001">
    <property type="protein sequence ID" value="SDZ74759.1"/>
    <property type="molecule type" value="Genomic_DNA"/>
</dbReference>
<reference evidence="5 6" key="1">
    <citation type="submission" date="2016-10" db="EMBL/GenBank/DDBJ databases">
        <authorList>
            <person name="de Groot N.N."/>
        </authorList>
    </citation>
    <scope>NUCLEOTIDE SEQUENCE [LARGE SCALE GENOMIC DNA]</scope>
    <source>
        <strain evidence="5 6">DSM 7343</strain>
    </source>
</reference>
<dbReference type="SUPFAM" id="SSF51556">
    <property type="entry name" value="Metallo-dependent hydrolases"/>
    <property type="match status" value="1"/>
</dbReference>
<organism evidence="5 6">
    <name type="scientific">Desulfuromusa kysingii</name>
    <dbReference type="NCBI Taxonomy" id="37625"/>
    <lineage>
        <taxon>Bacteria</taxon>
        <taxon>Pseudomonadati</taxon>
        <taxon>Thermodesulfobacteriota</taxon>
        <taxon>Desulfuromonadia</taxon>
        <taxon>Desulfuromonadales</taxon>
        <taxon>Geopsychrobacteraceae</taxon>
        <taxon>Desulfuromusa</taxon>
    </lineage>
</organism>
<dbReference type="RefSeq" id="WP_092343978.1">
    <property type="nucleotide sequence ID" value="NZ_FNQN01000001.1"/>
</dbReference>
<comment type="similarity">
    <text evidence="1">Belongs to the metallo-dependent hydrolases superfamily. TatD-type hydrolase family.</text>
</comment>
<protein>
    <submittedName>
        <fullName evidence="5">TatD DNase family protein</fullName>
    </submittedName>
</protein>
<keyword evidence="2 4" id="KW-0479">Metal-binding</keyword>
<evidence type="ECO:0000256" key="4">
    <source>
        <dbReference type="PIRSR" id="PIRSR005902-1"/>
    </source>
</evidence>
<dbReference type="GO" id="GO:0016788">
    <property type="term" value="F:hydrolase activity, acting on ester bonds"/>
    <property type="evidence" value="ECO:0007669"/>
    <property type="project" value="InterPro"/>
</dbReference>
<dbReference type="AlphaFoldDB" id="A0A1H3VJ09"/>
<dbReference type="GO" id="GO:0005829">
    <property type="term" value="C:cytosol"/>
    <property type="evidence" value="ECO:0007669"/>
    <property type="project" value="TreeGrafter"/>
</dbReference>
<evidence type="ECO:0000256" key="3">
    <source>
        <dbReference type="ARBA" id="ARBA00022801"/>
    </source>
</evidence>
<proteinExistence type="inferred from homology"/>
<feature type="binding site" evidence="4">
    <location>
        <position position="129"/>
    </location>
    <ligand>
        <name>a divalent metal cation</name>
        <dbReference type="ChEBI" id="CHEBI:60240"/>
        <label>2</label>
    </ligand>
</feature>
<dbReference type="InterPro" id="IPR001130">
    <property type="entry name" value="TatD-like"/>
</dbReference>
<dbReference type="CDD" id="cd01310">
    <property type="entry name" value="TatD_DNAse"/>
    <property type="match status" value="1"/>
</dbReference>
<feature type="binding site" evidence="4">
    <location>
        <position position="205"/>
    </location>
    <ligand>
        <name>a divalent metal cation</name>
        <dbReference type="ChEBI" id="CHEBI:60240"/>
        <label>1</label>
    </ligand>
</feature>
<evidence type="ECO:0000256" key="1">
    <source>
        <dbReference type="ARBA" id="ARBA00009275"/>
    </source>
</evidence>
<feature type="binding site" evidence="4">
    <location>
        <position position="155"/>
    </location>
    <ligand>
        <name>a divalent metal cation</name>
        <dbReference type="ChEBI" id="CHEBI:60240"/>
        <label>2</label>
    </ligand>
</feature>
<dbReference type="InterPro" id="IPR032466">
    <property type="entry name" value="Metal_Hydrolase"/>
</dbReference>
<evidence type="ECO:0000313" key="5">
    <source>
        <dbReference type="EMBL" id="SDZ74759.1"/>
    </source>
</evidence>
<gene>
    <name evidence="5" type="ORF">SAMN05660420_00098</name>
</gene>
<dbReference type="PIRSF" id="PIRSF005902">
    <property type="entry name" value="DNase_TatD"/>
    <property type="match status" value="1"/>
</dbReference>
<dbReference type="Gene3D" id="3.20.20.140">
    <property type="entry name" value="Metal-dependent hydrolases"/>
    <property type="match status" value="1"/>
</dbReference>
<sequence length="251" mass="27643">MNDWFDTHIHLLAPEWRQRPEELYQQISALGVGKMVMPGVRVADWPALLALAQHLPAVYFAPGLHPVYADQWNANAAEQLKRLAGMEKVVAIGEIGLDAVAGPSLDEQELVFRSQLQIALDCNLPVLLHSRNTTGRVLAVLRELNVGQQVGGIWHGFSGSIQVANELVCLGFKIGVGPILLRKSARKLPLAVVNLPEDALVLETDAPDMIAEVDGLLHVAQRLAELKGWNLERVAKMTYENATRVFSRIQC</sequence>
<feature type="binding site" evidence="4">
    <location>
        <position position="94"/>
    </location>
    <ligand>
        <name>a divalent metal cation</name>
        <dbReference type="ChEBI" id="CHEBI:60240"/>
        <label>1</label>
    </ligand>
</feature>
<dbReference type="Proteomes" id="UP000199409">
    <property type="component" value="Unassembled WGS sequence"/>
</dbReference>
<keyword evidence="3" id="KW-0378">Hydrolase</keyword>
<dbReference type="PANTHER" id="PTHR46124:SF3">
    <property type="entry name" value="HYDROLASE"/>
    <property type="match status" value="1"/>
</dbReference>
<feature type="binding site" evidence="4">
    <location>
        <position position="8"/>
    </location>
    <ligand>
        <name>a divalent metal cation</name>
        <dbReference type="ChEBI" id="CHEBI:60240"/>
        <label>1</label>
    </ligand>
</feature>
<dbReference type="OrthoDB" id="9810005at2"/>
<dbReference type="PANTHER" id="PTHR46124">
    <property type="entry name" value="D-AMINOACYL-TRNA DEACYLASE"/>
    <property type="match status" value="1"/>
</dbReference>
<dbReference type="GO" id="GO:0046872">
    <property type="term" value="F:metal ion binding"/>
    <property type="evidence" value="ECO:0007669"/>
    <property type="project" value="UniProtKB-KW"/>
</dbReference>
<evidence type="ECO:0000256" key="2">
    <source>
        <dbReference type="ARBA" id="ARBA00022723"/>
    </source>
</evidence>
<accession>A0A1H3VJ09</accession>
<dbReference type="FunFam" id="3.20.20.140:FF:000005">
    <property type="entry name" value="TatD family hydrolase"/>
    <property type="match status" value="1"/>
</dbReference>
<dbReference type="STRING" id="37625.SAMN05660420_00098"/>
<dbReference type="Pfam" id="PF01026">
    <property type="entry name" value="TatD_DNase"/>
    <property type="match status" value="1"/>
</dbReference>